<name>A0A8H6QJ20_9EURO</name>
<proteinExistence type="predicted"/>
<evidence type="ECO:0000313" key="2">
    <source>
        <dbReference type="Proteomes" id="UP000662466"/>
    </source>
</evidence>
<evidence type="ECO:0000313" key="1">
    <source>
        <dbReference type="EMBL" id="KAF7172762.1"/>
    </source>
</evidence>
<reference evidence="1" key="1">
    <citation type="submission" date="2020-06" db="EMBL/GenBank/DDBJ databases">
        <title>Draft genome sequences of strains closely related to Aspergillus parafelis and Aspergillus hiratsukae.</title>
        <authorList>
            <person name="Dos Santos R.A.C."/>
            <person name="Rivero-Menendez O."/>
            <person name="Steenwyk J.L."/>
            <person name="Mead M.E."/>
            <person name="Goldman G.H."/>
            <person name="Alastruey-Izquierdo A."/>
            <person name="Rokas A."/>
        </authorList>
    </citation>
    <scope>NUCLEOTIDE SEQUENCE</scope>
    <source>
        <strain evidence="1">CNM-CM6106</strain>
    </source>
</reference>
<dbReference type="Proteomes" id="UP000662466">
    <property type="component" value="Unassembled WGS sequence"/>
</dbReference>
<protein>
    <submittedName>
        <fullName evidence="1">Uncharacterized protein</fullName>
    </submittedName>
</protein>
<sequence>MAGASVCYEPDIGPKEALEQVDALATWLRGIPEREYWRPYRGSLAVEQCSHPNRAAKVKALISAENVHRQGSVSHPVSWAL</sequence>
<accession>A0A8H6QJ20</accession>
<gene>
    <name evidence="1" type="ORF">CNMCM6106_006882</name>
</gene>
<dbReference type="EMBL" id="JACBAF010001833">
    <property type="protein sequence ID" value="KAF7172762.1"/>
    <property type="molecule type" value="Genomic_DNA"/>
</dbReference>
<comment type="caution">
    <text evidence="1">The sequence shown here is derived from an EMBL/GenBank/DDBJ whole genome shotgun (WGS) entry which is preliminary data.</text>
</comment>
<organism evidence="1 2">
    <name type="scientific">Aspergillus hiratsukae</name>
    <dbReference type="NCBI Taxonomy" id="1194566"/>
    <lineage>
        <taxon>Eukaryota</taxon>
        <taxon>Fungi</taxon>
        <taxon>Dikarya</taxon>
        <taxon>Ascomycota</taxon>
        <taxon>Pezizomycotina</taxon>
        <taxon>Eurotiomycetes</taxon>
        <taxon>Eurotiomycetidae</taxon>
        <taxon>Eurotiales</taxon>
        <taxon>Aspergillaceae</taxon>
        <taxon>Aspergillus</taxon>
        <taxon>Aspergillus subgen. Fumigati</taxon>
    </lineage>
</organism>
<dbReference type="AlphaFoldDB" id="A0A8H6QJ20"/>